<dbReference type="RefSeq" id="WP_227310190.1">
    <property type="nucleotide sequence ID" value="NZ_JAESVA010000014.1"/>
</dbReference>
<evidence type="ECO:0000256" key="9">
    <source>
        <dbReference type="ARBA" id="ARBA00025439"/>
    </source>
</evidence>
<feature type="transmembrane region" description="Helical" evidence="11">
    <location>
        <begin position="38"/>
        <end position="58"/>
    </location>
</feature>
<dbReference type="Pfam" id="PF02653">
    <property type="entry name" value="BPD_transp_2"/>
    <property type="match status" value="1"/>
</dbReference>
<evidence type="ECO:0000256" key="10">
    <source>
        <dbReference type="ARBA" id="ARBA00039382"/>
    </source>
</evidence>
<feature type="transmembrane region" description="Helical" evidence="11">
    <location>
        <begin position="168"/>
        <end position="188"/>
    </location>
</feature>
<evidence type="ECO:0000256" key="5">
    <source>
        <dbReference type="ARBA" id="ARBA00022519"/>
    </source>
</evidence>
<comment type="subunit">
    <text evidence="2">The complex is composed of two ATP-binding proteins (LsrA), two transmembrane proteins (LsrC and LsrD) and a solute-binding protein (LsrB).</text>
</comment>
<dbReference type="GO" id="GO:0005886">
    <property type="term" value="C:plasma membrane"/>
    <property type="evidence" value="ECO:0007669"/>
    <property type="project" value="UniProtKB-SubCell"/>
</dbReference>
<gene>
    <name evidence="12" type="ORF">ACELLULO517_25015</name>
</gene>
<organism evidence="12 13">
    <name type="scientific">Acidisoma cellulosilyticum</name>
    <dbReference type="NCBI Taxonomy" id="2802395"/>
    <lineage>
        <taxon>Bacteria</taxon>
        <taxon>Pseudomonadati</taxon>
        <taxon>Pseudomonadota</taxon>
        <taxon>Alphaproteobacteria</taxon>
        <taxon>Acetobacterales</taxon>
        <taxon>Acidocellaceae</taxon>
        <taxon>Acidisoma</taxon>
    </lineage>
</organism>
<feature type="transmembrane region" description="Helical" evidence="11">
    <location>
        <begin position="125"/>
        <end position="148"/>
    </location>
</feature>
<keyword evidence="6 11" id="KW-0812">Transmembrane</keyword>
<evidence type="ECO:0000256" key="7">
    <source>
        <dbReference type="ARBA" id="ARBA00022989"/>
    </source>
</evidence>
<dbReference type="Proteomes" id="UP000721844">
    <property type="component" value="Unassembled WGS sequence"/>
</dbReference>
<sequence>MKNPHHRSLLLLATLWLVMLLIFVLIRPAILQLSMAESVLHFSSMLALVGLGQALLILSGAGMDISVGGMVSLTAILTMMAVQAGVPAALIPLLALVIGLCLGLVNGVLVISCRLLSLIATLGTMFAYGGLALALTGGATVSGVPGWLLPWGRGTLLGIPAHFLTTVMPAYLIAAAVLALTPLGRWILAMGNNERSARLVGIPVGRIRFILYGVSGLLSGLAALISLAWFGSGRPDIGTNMELESLAAVLLGGVAIAGGRGGVGGVLAAVLLVVGLQAGLQYLNISSSWQLGVVGLLLILALLSDRLPWRFAKRV</sequence>
<evidence type="ECO:0000313" key="13">
    <source>
        <dbReference type="Proteomes" id="UP000721844"/>
    </source>
</evidence>
<evidence type="ECO:0000256" key="8">
    <source>
        <dbReference type="ARBA" id="ARBA00023136"/>
    </source>
</evidence>
<evidence type="ECO:0000256" key="4">
    <source>
        <dbReference type="ARBA" id="ARBA00022475"/>
    </source>
</evidence>
<feature type="transmembrane region" description="Helical" evidence="11">
    <location>
        <begin position="243"/>
        <end position="259"/>
    </location>
</feature>
<feature type="transmembrane region" description="Helical" evidence="11">
    <location>
        <begin position="289"/>
        <end position="309"/>
    </location>
</feature>
<comment type="function">
    <text evidence="9">Part of the ABC transporter complex LsrABCD involved in autoinducer 2 (AI-2) import. Probably responsible for the translocation of the substrate across the membrane.</text>
</comment>
<dbReference type="PANTHER" id="PTHR32196:SF29">
    <property type="entry name" value="AUTOINDUCER 2 IMPORT SYSTEM PERMEASE PROTEIN LSRC"/>
    <property type="match status" value="1"/>
</dbReference>
<name>A0A964E706_9PROT</name>
<keyword evidence="5" id="KW-0997">Cell inner membrane</keyword>
<comment type="subcellular location">
    <subcellularLocation>
        <location evidence="1">Cell membrane</location>
        <topology evidence="1">Multi-pass membrane protein</topology>
    </subcellularLocation>
</comment>
<evidence type="ECO:0000256" key="11">
    <source>
        <dbReference type="SAM" id="Phobius"/>
    </source>
</evidence>
<dbReference type="PANTHER" id="PTHR32196">
    <property type="entry name" value="ABC TRANSPORTER PERMEASE PROTEIN YPHD-RELATED-RELATED"/>
    <property type="match status" value="1"/>
</dbReference>
<dbReference type="AlphaFoldDB" id="A0A964E706"/>
<reference evidence="12 13" key="1">
    <citation type="journal article" date="2021" name="Microorganisms">
        <title>Acidisoma silvae sp. nov. and Acidisomacellulosilytica sp. nov., Two Acidophilic Bacteria Isolated from Decaying Wood, Hydrolyzing Cellulose and Producing Poly-3-hydroxybutyrate.</title>
        <authorList>
            <person name="Mieszkin S."/>
            <person name="Pouder E."/>
            <person name="Uroz S."/>
            <person name="Simon-Colin C."/>
            <person name="Alain K."/>
        </authorList>
    </citation>
    <scope>NUCLEOTIDE SEQUENCE [LARGE SCALE GENOMIC DNA]</scope>
    <source>
        <strain evidence="12 13">HW T5.17</strain>
    </source>
</reference>
<feature type="transmembrane region" description="Helical" evidence="11">
    <location>
        <begin position="65"/>
        <end position="84"/>
    </location>
</feature>
<dbReference type="InterPro" id="IPR001851">
    <property type="entry name" value="ABC_transp_permease"/>
</dbReference>
<dbReference type="EMBL" id="JAESVA010000014">
    <property type="protein sequence ID" value="MCB8883533.1"/>
    <property type="molecule type" value="Genomic_DNA"/>
</dbReference>
<keyword evidence="8 11" id="KW-0472">Membrane</keyword>
<evidence type="ECO:0000256" key="6">
    <source>
        <dbReference type="ARBA" id="ARBA00022692"/>
    </source>
</evidence>
<evidence type="ECO:0000256" key="2">
    <source>
        <dbReference type="ARBA" id="ARBA00011262"/>
    </source>
</evidence>
<keyword evidence="7 11" id="KW-1133">Transmembrane helix</keyword>
<dbReference type="CDD" id="cd06579">
    <property type="entry name" value="TM_PBP1_transp_AraH_like"/>
    <property type="match status" value="1"/>
</dbReference>
<proteinExistence type="predicted"/>
<accession>A0A964E706</accession>
<keyword evidence="4" id="KW-1003">Cell membrane</keyword>
<comment type="caution">
    <text evidence="12">The sequence shown here is derived from an EMBL/GenBank/DDBJ whole genome shotgun (WGS) entry which is preliminary data.</text>
</comment>
<evidence type="ECO:0000313" key="12">
    <source>
        <dbReference type="EMBL" id="MCB8883533.1"/>
    </source>
</evidence>
<evidence type="ECO:0000256" key="3">
    <source>
        <dbReference type="ARBA" id="ARBA00022448"/>
    </source>
</evidence>
<feature type="transmembrane region" description="Helical" evidence="11">
    <location>
        <begin position="90"/>
        <end position="113"/>
    </location>
</feature>
<dbReference type="GO" id="GO:0022857">
    <property type="term" value="F:transmembrane transporter activity"/>
    <property type="evidence" value="ECO:0007669"/>
    <property type="project" value="InterPro"/>
</dbReference>
<feature type="transmembrane region" description="Helical" evidence="11">
    <location>
        <begin position="209"/>
        <end position="231"/>
    </location>
</feature>
<keyword evidence="13" id="KW-1185">Reference proteome</keyword>
<keyword evidence="3" id="KW-0813">Transport</keyword>
<protein>
    <recommendedName>
        <fullName evidence="10">Autoinducer 2 import system permease protein LsrC</fullName>
    </recommendedName>
</protein>
<evidence type="ECO:0000256" key="1">
    <source>
        <dbReference type="ARBA" id="ARBA00004651"/>
    </source>
</evidence>